<dbReference type="AlphaFoldDB" id="A0AAP0Q625"/>
<evidence type="ECO:0000256" key="1">
    <source>
        <dbReference type="SAM" id="MobiDB-lite"/>
    </source>
</evidence>
<sequence>MWDRLFATIMQITDTGDVYACVHIQHQPALHHPKLKNHIVQVCLSVKPLNKDLGDRSSGIGEVAGSDTGVRESRSAD</sequence>
<organism evidence="3 4">
    <name type="scientific">Stephania cephalantha</name>
    <dbReference type="NCBI Taxonomy" id="152367"/>
    <lineage>
        <taxon>Eukaryota</taxon>
        <taxon>Viridiplantae</taxon>
        <taxon>Streptophyta</taxon>
        <taxon>Embryophyta</taxon>
        <taxon>Tracheophyta</taxon>
        <taxon>Spermatophyta</taxon>
        <taxon>Magnoliopsida</taxon>
        <taxon>Ranunculales</taxon>
        <taxon>Menispermaceae</taxon>
        <taxon>Menispermoideae</taxon>
        <taxon>Cissampelideae</taxon>
        <taxon>Stephania</taxon>
    </lineage>
</organism>
<dbReference type="EMBL" id="JBBNAG010000001">
    <property type="protein sequence ID" value="KAK9167409.1"/>
    <property type="molecule type" value="Genomic_DNA"/>
</dbReference>
<gene>
    <name evidence="3" type="ORF">Scep_002600</name>
</gene>
<proteinExistence type="predicted"/>
<name>A0AAP0Q625_9MAGN</name>
<evidence type="ECO:0000313" key="4">
    <source>
        <dbReference type="Proteomes" id="UP001419268"/>
    </source>
</evidence>
<protein>
    <recommendedName>
        <fullName evidence="2">Neprosin activation peptide domain-containing protein</fullName>
    </recommendedName>
</protein>
<reference evidence="3 4" key="1">
    <citation type="submission" date="2024-01" db="EMBL/GenBank/DDBJ databases">
        <title>Genome assemblies of Stephania.</title>
        <authorList>
            <person name="Yang L."/>
        </authorList>
    </citation>
    <scope>NUCLEOTIDE SEQUENCE [LARGE SCALE GENOMIC DNA]</scope>
    <source>
        <strain evidence="3">JXDWG</strain>
        <tissue evidence="3">Leaf</tissue>
    </source>
</reference>
<dbReference type="InterPro" id="IPR025521">
    <property type="entry name" value="Neprosin_propep"/>
</dbReference>
<feature type="region of interest" description="Disordered" evidence="1">
    <location>
        <begin position="53"/>
        <end position="77"/>
    </location>
</feature>
<comment type="caution">
    <text evidence="3">The sequence shown here is derived from an EMBL/GenBank/DDBJ whole genome shotgun (WGS) entry which is preliminary data.</text>
</comment>
<evidence type="ECO:0000313" key="3">
    <source>
        <dbReference type="EMBL" id="KAK9167409.1"/>
    </source>
</evidence>
<dbReference type="Proteomes" id="UP001419268">
    <property type="component" value="Unassembled WGS sequence"/>
</dbReference>
<evidence type="ECO:0000259" key="2">
    <source>
        <dbReference type="Pfam" id="PF14365"/>
    </source>
</evidence>
<feature type="domain" description="Neprosin activation peptide" evidence="2">
    <location>
        <begin position="13"/>
        <end position="48"/>
    </location>
</feature>
<dbReference type="Pfam" id="PF14365">
    <property type="entry name" value="Neprosin_AP"/>
    <property type="match status" value="1"/>
</dbReference>
<keyword evidence="4" id="KW-1185">Reference proteome</keyword>
<accession>A0AAP0Q625</accession>